<sequence>MEYENTDIILRRYFSVKEKDFDNLHENAKKDVVECSTKRRLEEIVKKFSKSIAETFENNLILLNYECDLSYLKYGWVRNVVCNVFNIEEKRNQVLKIVNTSWLVFPFKNEVLVDFKREHKNLELLEGSGFVCPKAYLVSSSCGYYTFLLMDKIVGTPIKKFWPFISSDEQKEISNEIDLYMENINNLSELDYCELSLSDFIYNDSKIVGLANWGVLKFNDNKLYKDFQKKLTI</sequence>
<proteinExistence type="predicted"/>
<evidence type="ECO:0008006" key="3">
    <source>
        <dbReference type="Google" id="ProtNLM"/>
    </source>
</evidence>
<protein>
    <recommendedName>
        <fullName evidence="3">Protein kinase domain-containing protein</fullName>
    </recommendedName>
</protein>
<dbReference type="AlphaFoldDB" id="A0A2G5B0R1"/>
<organism evidence="1 2">
    <name type="scientific">Coemansia reversa (strain ATCC 12441 / NRRL 1564)</name>
    <dbReference type="NCBI Taxonomy" id="763665"/>
    <lineage>
        <taxon>Eukaryota</taxon>
        <taxon>Fungi</taxon>
        <taxon>Fungi incertae sedis</taxon>
        <taxon>Zoopagomycota</taxon>
        <taxon>Kickxellomycotina</taxon>
        <taxon>Kickxellomycetes</taxon>
        <taxon>Kickxellales</taxon>
        <taxon>Kickxellaceae</taxon>
        <taxon>Coemansia</taxon>
    </lineage>
</organism>
<keyword evidence="2" id="KW-1185">Reference proteome</keyword>
<dbReference type="InterPro" id="IPR011009">
    <property type="entry name" value="Kinase-like_dom_sf"/>
</dbReference>
<dbReference type="SUPFAM" id="SSF56112">
    <property type="entry name" value="Protein kinase-like (PK-like)"/>
    <property type="match status" value="1"/>
</dbReference>
<evidence type="ECO:0000313" key="1">
    <source>
        <dbReference type="EMBL" id="PIA12608.1"/>
    </source>
</evidence>
<reference evidence="1 2" key="1">
    <citation type="journal article" date="2015" name="Genome Biol. Evol.">
        <title>Phylogenomic analyses indicate that early fungi evolved digesting cell walls of algal ancestors of land plants.</title>
        <authorList>
            <person name="Chang Y."/>
            <person name="Wang S."/>
            <person name="Sekimoto S."/>
            <person name="Aerts A.L."/>
            <person name="Choi C."/>
            <person name="Clum A."/>
            <person name="LaButti K.M."/>
            <person name="Lindquist E.A."/>
            <person name="Yee Ngan C."/>
            <person name="Ohm R.A."/>
            <person name="Salamov A.A."/>
            <person name="Grigoriev I.V."/>
            <person name="Spatafora J.W."/>
            <person name="Berbee M.L."/>
        </authorList>
    </citation>
    <scope>NUCLEOTIDE SEQUENCE [LARGE SCALE GENOMIC DNA]</scope>
    <source>
        <strain evidence="1 2">NRRL 1564</strain>
    </source>
</reference>
<gene>
    <name evidence="1" type="ORF">COEREDRAFT_90149</name>
</gene>
<accession>A0A2G5B0R1</accession>
<evidence type="ECO:0000313" key="2">
    <source>
        <dbReference type="Proteomes" id="UP000242474"/>
    </source>
</evidence>
<dbReference type="EMBL" id="KZ303627">
    <property type="protein sequence ID" value="PIA12608.1"/>
    <property type="molecule type" value="Genomic_DNA"/>
</dbReference>
<name>A0A2G5B0R1_COERN</name>
<dbReference type="Proteomes" id="UP000242474">
    <property type="component" value="Unassembled WGS sequence"/>
</dbReference>